<dbReference type="RefSeq" id="WP_116711276.1">
    <property type="nucleotide sequence ID" value="NZ_QEKW01000028.1"/>
</dbReference>
<keyword evidence="3" id="KW-0175">Coiled coil</keyword>
<reference evidence="5 6" key="1">
    <citation type="submission" date="2018-04" db="EMBL/GenBank/DDBJ databases">
        <title>Genomic Encyclopedia of Type Strains, Phase IV (KMG-IV): sequencing the most valuable type-strain genomes for metagenomic binning, comparative biology and taxonomic classification.</title>
        <authorList>
            <person name="Goeker M."/>
        </authorList>
    </citation>
    <scope>NUCLEOTIDE SEQUENCE [LARGE SCALE GENOMIC DNA]</scope>
    <source>
        <strain evidence="5 6">DSM 45771</strain>
    </source>
</reference>
<dbReference type="GO" id="GO:0005524">
    <property type="term" value="F:ATP binding"/>
    <property type="evidence" value="ECO:0007669"/>
    <property type="project" value="UniProtKB-KW"/>
</dbReference>
<evidence type="ECO:0000259" key="4">
    <source>
        <dbReference type="Pfam" id="PF13191"/>
    </source>
</evidence>
<dbReference type="Proteomes" id="UP000245639">
    <property type="component" value="Unassembled WGS sequence"/>
</dbReference>
<dbReference type="AlphaFoldDB" id="A0A2U1E9T5"/>
<dbReference type="SUPFAM" id="SSF52540">
    <property type="entry name" value="P-loop containing nucleoside triphosphate hydrolases"/>
    <property type="match status" value="1"/>
</dbReference>
<dbReference type="Pfam" id="PF13191">
    <property type="entry name" value="AAA_16"/>
    <property type="match status" value="1"/>
</dbReference>
<keyword evidence="1" id="KW-0547">Nucleotide-binding</keyword>
<sequence>MAFVGRTRALGRLSAVLDEAAHGRARLVLVTGEAGIGKTSLVAEAVSRLGWSTGWGTCADADRRPAFWPWTAALRGLVADDPDAVADLAGADADELARLVPELGEGTHDTAPEDAGPARLRLFDAVAGFLERWARRHPSMLVLDDLQWADTSSLALLGHLARPHRPVPLVVVGCYRDDELGDAVARALGDLAGSAEPVALRGLGAEEVDALFRAVAGDAAADRWAADVHRRTAGHPFLVRQLGAALAEAPDAAPSLPVAVRGLVLRRAARLSPPCRVLVDVAAVAGGDLVPDVLGDVCGRTPAEVTALVEEGVAGGVLARHGERTVLAHDLVREAVIDALTPQRRLALHGRLADALERRVGAGAAVVPADLARHTAAAVPVEGGARAMRWARTAARADRARLAFSEAGDHLARARHAVEAAGPGGMGGELVDLLAEEADARARSGALEAARALLEDAAARARALDDAERLARVALGVQRLGSRFAMPRDAVVTTLTSARAALAGRGTALEARLVAALARELRHSVPAHRAAARPLSEEAIALARAVGDDETLADCLLARHDVLWSPGRGAERLAIVRELAEVTGHDPERRAEALLLAANAELETGSPAFRASASAYLEATDRLAQPRHGYLALTRRAALALVDGRLGDAAALIDASVRAGERIAEPDVGNVRMSQLLGLVRARGDPGELRATAAEAVRWWVGVPAHAHAVAAGLLALAGEPDDLAAARRELDTVLALGTWREDRSYLWSVFVGALATASARLADRATAADLLTEIAPLADSCGVNGALVCFVGSHAHAAGVLAACLGREGEARAWLGAALEVHRRLGARAWEAESALELALLDGDADSPHAWRAAELAAELGLRGVARRLATVGPQEPDAELRREGESWRVRWHDRSASLHHRKGLADLAALLARPGADVHVLALAGAGVNAPDTGPLLDPAARTAYRARLGELDAELEAAREVHDLAREARLDHERDRLLAELRRAAGLGGRVRSSGSGTAERARKSVSARLRDAIRCIEAVLPELGAHLDRSVVTGTTCRYDPVEPLRWRVDARGASAGSRPAAPRR</sequence>
<proteinExistence type="predicted"/>
<evidence type="ECO:0000256" key="1">
    <source>
        <dbReference type="ARBA" id="ARBA00022741"/>
    </source>
</evidence>
<dbReference type="Gene3D" id="3.40.50.300">
    <property type="entry name" value="P-loop containing nucleotide triphosphate hydrolases"/>
    <property type="match status" value="1"/>
</dbReference>
<feature type="coiled-coil region" evidence="3">
    <location>
        <begin position="944"/>
        <end position="971"/>
    </location>
</feature>
<evidence type="ECO:0000256" key="3">
    <source>
        <dbReference type="SAM" id="Coils"/>
    </source>
</evidence>
<dbReference type="EMBL" id="QEKW01000028">
    <property type="protein sequence ID" value="PVY96706.1"/>
    <property type="molecule type" value="Genomic_DNA"/>
</dbReference>
<feature type="domain" description="Orc1-like AAA ATPase" evidence="4">
    <location>
        <begin position="3"/>
        <end position="172"/>
    </location>
</feature>
<dbReference type="GO" id="GO:0004016">
    <property type="term" value="F:adenylate cyclase activity"/>
    <property type="evidence" value="ECO:0007669"/>
    <property type="project" value="TreeGrafter"/>
</dbReference>
<keyword evidence="6" id="KW-1185">Reference proteome</keyword>
<evidence type="ECO:0000256" key="2">
    <source>
        <dbReference type="ARBA" id="ARBA00022840"/>
    </source>
</evidence>
<dbReference type="InterPro" id="IPR041664">
    <property type="entry name" value="AAA_16"/>
</dbReference>
<dbReference type="PANTHER" id="PTHR16305:SF35">
    <property type="entry name" value="TRANSCRIPTIONAL ACTIVATOR DOMAIN"/>
    <property type="match status" value="1"/>
</dbReference>
<dbReference type="OrthoDB" id="134712at2"/>
<dbReference type="GO" id="GO:0005737">
    <property type="term" value="C:cytoplasm"/>
    <property type="evidence" value="ECO:0007669"/>
    <property type="project" value="TreeGrafter"/>
</dbReference>
<keyword evidence="2" id="KW-0067">ATP-binding</keyword>
<dbReference type="InterPro" id="IPR027417">
    <property type="entry name" value="P-loop_NTPase"/>
</dbReference>
<name>A0A2U1E9T5_9PSEU</name>
<evidence type="ECO:0000313" key="5">
    <source>
        <dbReference type="EMBL" id="PVY96706.1"/>
    </source>
</evidence>
<accession>A0A2U1E9T5</accession>
<comment type="caution">
    <text evidence="5">The sequence shown here is derived from an EMBL/GenBank/DDBJ whole genome shotgun (WGS) entry which is preliminary data.</text>
</comment>
<gene>
    <name evidence="5" type="ORF">C8D89_12815</name>
</gene>
<organism evidence="5 6">
    <name type="scientific">Actinomycetospora cinnamomea</name>
    <dbReference type="NCBI Taxonomy" id="663609"/>
    <lineage>
        <taxon>Bacteria</taxon>
        <taxon>Bacillati</taxon>
        <taxon>Actinomycetota</taxon>
        <taxon>Actinomycetes</taxon>
        <taxon>Pseudonocardiales</taxon>
        <taxon>Pseudonocardiaceae</taxon>
        <taxon>Actinomycetospora</taxon>
    </lineage>
</organism>
<evidence type="ECO:0000313" key="6">
    <source>
        <dbReference type="Proteomes" id="UP000245639"/>
    </source>
</evidence>
<protein>
    <submittedName>
        <fullName evidence="5">AAA ATPase-like protein</fullName>
    </submittedName>
</protein>
<dbReference type="PANTHER" id="PTHR16305">
    <property type="entry name" value="TESTICULAR SOLUBLE ADENYLYL CYCLASE"/>
    <property type="match status" value="1"/>
</dbReference>